<dbReference type="EMBL" id="JACHGH010000015">
    <property type="protein sequence ID" value="MBB6455083.1"/>
    <property type="molecule type" value="Genomic_DNA"/>
</dbReference>
<proteinExistence type="predicted"/>
<dbReference type="Proteomes" id="UP000581688">
    <property type="component" value="Unassembled WGS sequence"/>
</dbReference>
<dbReference type="AlphaFoldDB" id="A0A841Q9V9"/>
<accession>A0A841Q9V9</accession>
<sequence>MDFNISNAISNTRYEHVFIADLLVSITGVVCKETLGGDFVYSCLVLRHEEITNHTKLYMLMATLNGQNAYTSNSEYHLEEPVFEIVDEQTVLALCKSVQKEVILQAAIQFETAAVYTSFYFDSAKKIARRRALRNIEKNHGKKS</sequence>
<comment type="caution">
    <text evidence="1">The sequence shown here is derived from an EMBL/GenBank/DDBJ whole genome shotgun (WGS) entry which is preliminary data.</text>
</comment>
<keyword evidence="2" id="KW-1185">Reference proteome</keyword>
<evidence type="ECO:0000313" key="1">
    <source>
        <dbReference type="EMBL" id="MBB6455083.1"/>
    </source>
</evidence>
<evidence type="ECO:0000313" key="2">
    <source>
        <dbReference type="Proteomes" id="UP000581688"/>
    </source>
</evidence>
<reference evidence="1 2" key="1">
    <citation type="submission" date="2020-08" db="EMBL/GenBank/DDBJ databases">
        <title>Genomic Encyclopedia of Type Strains, Phase IV (KMG-IV): sequencing the most valuable type-strain genomes for metagenomic binning, comparative biology and taxonomic classification.</title>
        <authorList>
            <person name="Goeker M."/>
        </authorList>
    </citation>
    <scope>NUCLEOTIDE SEQUENCE [LARGE SCALE GENOMIC DNA]</scope>
    <source>
        <strain evidence="1 2">DSM 19612</strain>
    </source>
</reference>
<dbReference type="RefSeq" id="WP_174497558.1">
    <property type="nucleotide sequence ID" value="NZ_CADDWK010000016.1"/>
</dbReference>
<name>A0A841Q9V9_9BACI</name>
<gene>
    <name evidence="1" type="ORF">HNQ94_003578</name>
</gene>
<protein>
    <submittedName>
        <fullName evidence="1">Uncharacterized protein</fullName>
    </submittedName>
</protein>
<organism evidence="1 2">
    <name type="scientific">Salirhabdus euzebyi</name>
    <dbReference type="NCBI Taxonomy" id="394506"/>
    <lineage>
        <taxon>Bacteria</taxon>
        <taxon>Bacillati</taxon>
        <taxon>Bacillota</taxon>
        <taxon>Bacilli</taxon>
        <taxon>Bacillales</taxon>
        <taxon>Bacillaceae</taxon>
        <taxon>Salirhabdus</taxon>
    </lineage>
</organism>